<dbReference type="InParanoid" id="D7ST67"/>
<evidence type="ECO:0000313" key="2">
    <source>
        <dbReference type="EMBL" id="CBI18860.3"/>
    </source>
</evidence>
<protein>
    <submittedName>
        <fullName evidence="2">Uncharacterized protein</fullName>
    </submittedName>
</protein>
<dbReference type="Proteomes" id="UP000009183">
    <property type="component" value="Unassembled WGS sequence, unordered"/>
</dbReference>
<feature type="region of interest" description="Disordered" evidence="1">
    <location>
        <begin position="1"/>
        <end position="20"/>
    </location>
</feature>
<accession>D7ST67</accession>
<proteinExistence type="predicted"/>
<dbReference type="HOGENOM" id="CLU_2745234_0_0_1"/>
<evidence type="ECO:0000313" key="3">
    <source>
        <dbReference type="Proteomes" id="UP000009183"/>
    </source>
</evidence>
<keyword evidence="3" id="KW-1185">Reference proteome</keyword>
<gene>
    <name evidence="2" type="ORF">VIT_00s2263g00010</name>
</gene>
<sequence length="71" mass="7983">MFSGYPDTNNAELNPPSLSDTTTRLNASFVDLKISVAQGRIYWQVWLAIERLHDILDTFLNTLGGRKGPFV</sequence>
<evidence type="ECO:0000256" key="1">
    <source>
        <dbReference type="SAM" id="MobiDB-lite"/>
    </source>
</evidence>
<dbReference type="EMBL" id="FN595208">
    <property type="protein sequence ID" value="CBI18860.3"/>
    <property type="molecule type" value="Genomic_DNA"/>
</dbReference>
<name>D7ST67_VITVI</name>
<reference evidence="3" key="1">
    <citation type="journal article" date="2007" name="Nature">
        <title>The grapevine genome sequence suggests ancestral hexaploidization in major angiosperm phyla.</title>
        <authorList>
            <consortium name="The French-Italian Public Consortium for Grapevine Genome Characterization."/>
            <person name="Jaillon O."/>
            <person name="Aury J.-M."/>
            <person name="Noel B."/>
            <person name="Policriti A."/>
            <person name="Clepet C."/>
            <person name="Casagrande A."/>
            <person name="Choisne N."/>
            <person name="Aubourg S."/>
            <person name="Vitulo N."/>
            <person name="Jubin C."/>
            <person name="Vezzi A."/>
            <person name="Legeai F."/>
            <person name="Hugueney P."/>
            <person name="Dasilva C."/>
            <person name="Horner D."/>
            <person name="Mica E."/>
            <person name="Jublot D."/>
            <person name="Poulain J."/>
            <person name="Bruyere C."/>
            <person name="Billault A."/>
            <person name="Segurens B."/>
            <person name="Gouyvenoux M."/>
            <person name="Ugarte E."/>
            <person name="Cattonaro F."/>
            <person name="Anthouard V."/>
            <person name="Vico V."/>
            <person name="Del Fabbro C."/>
            <person name="Alaux M."/>
            <person name="Di Gaspero G."/>
            <person name="Dumas V."/>
            <person name="Felice N."/>
            <person name="Paillard S."/>
            <person name="Juman I."/>
            <person name="Moroldo M."/>
            <person name="Scalabrin S."/>
            <person name="Canaguier A."/>
            <person name="Le Clainche I."/>
            <person name="Malacrida G."/>
            <person name="Durand E."/>
            <person name="Pesole G."/>
            <person name="Laucou V."/>
            <person name="Chatelet P."/>
            <person name="Merdinoglu D."/>
            <person name="Delledonne M."/>
            <person name="Pezzotti M."/>
            <person name="Lecharny A."/>
            <person name="Scarpelli C."/>
            <person name="Artiguenave F."/>
            <person name="Pe M.E."/>
            <person name="Valle G."/>
            <person name="Morgante M."/>
            <person name="Caboche M."/>
            <person name="Adam-Blondon A.-F."/>
            <person name="Weissenbach J."/>
            <person name="Quetier F."/>
            <person name="Wincker P."/>
        </authorList>
    </citation>
    <scope>NUCLEOTIDE SEQUENCE [LARGE SCALE GENOMIC DNA]</scope>
    <source>
        <strain evidence="3">cv. Pinot noir / PN40024</strain>
    </source>
</reference>
<dbReference type="AlphaFoldDB" id="D7ST67"/>
<dbReference type="PaxDb" id="29760-VIT_00s2263g00010.t01"/>
<organism evidence="2 3">
    <name type="scientific">Vitis vinifera</name>
    <name type="common">Grape</name>
    <dbReference type="NCBI Taxonomy" id="29760"/>
    <lineage>
        <taxon>Eukaryota</taxon>
        <taxon>Viridiplantae</taxon>
        <taxon>Streptophyta</taxon>
        <taxon>Embryophyta</taxon>
        <taxon>Tracheophyta</taxon>
        <taxon>Spermatophyta</taxon>
        <taxon>Magnoliopsida</taxon>
        <taxon>eudicotyledons</taxon>
        <taxon>Gunneridae</taxon>
        <taxon>Pentapetalae</taxon>
        <taxon>rosids</taxon>
        <taxon>Vitales</taxon>
        <taxon>Vitaceae</taxon>
        <taxon>Viteae</taxon>
        <taxon>Vitis</taxon>
    </lineage>
</organism>